<dbReference type="Proteomes" id="UP000479710">
    <property type="component" value="Unassembled WGS sequence"/>
</dbReference>
<name>A0A6G1DGG1_9ORYZ</name>
<comment type="caution">
    <text evidence="2">The sequence shown here is derived from an EMBL/GenBank/DDBJ whole genome shotgun (WGS) entry which is preliminary data.</text>
</comment>
<protein>
    <submittedName>
        <fullName evidence="2">Uncharacterized protein</fullName>
    </submittedName>
</protein>
<dbReference type="AlphaFoldDB" id="A0A6G1DGG1"/>
<evidence type="ECO:0000313" key="3">
    <source>
        <dbReference type="Proteomes" id="UP000479710"/>
    </source>
</evidence>
<dbReference type="EMBL" id="SPHZ02000006">
    <property type="protein sequence ID" value="KAF0911274.1"/>
    <property type="molecule type" value="Genomic_DNA"/>
</dbReference>
<gene>
    <name evidence="2" type="ORF">E2562_008031</name>
</gene>
<organism evidence="2 3">
    <name type="scientific">Oryza meyeriana var. granulata</name>
    <dbReference type="NCBI Taxonomy" id="110450"/>
    <lineage>
        <taxon>Eukaryota</taxon>
        <taxon>Viridiplantae</taxon>
        <taxon>Streptophyta</taxon>
        <taxon>Embryophyta</taxon>
        <taxon>Tracheophyta</taxon>
        <taxon>Spermatophyta</taxon>
        <taxon>Magnoliopsida</taxon>
        <taxon>Liliopsida</taxon>
        <taxon>Poales</taxon>
        <taxon>Poaceae</taxon>
        <taxon>BOP clade</taxon>
        <taxon>Oryzoideae</taxon>
        <taxon>Oryzeae</taxon>
        <taxon>Oryzinae</taxon>
        <taxon>Oryza</taxon>
        <taxon>Oryza meyeriana</taxon>
    </lineage>
</organism>
<proteinExistence type="predicted"/>
<evidence type="ECO:0000256" key="1">
    <source>
        <dbReference type="SAM" id="MobiDB-lite"/>
    </source>
</evidence>
<sequence>MEIHFEIPSPAAVMPPHRSAPTAVAPPPPINKSSVAVTARPGGSASHRAARWAANLPVVGDGDGRAAAAISVIHVVPPL</sequence>
<accession>A0A6G1DGG1</accession>
<keyword evidence="3" id="KW-1185">Reference proteome</keyword>
<reference evidence="2 3" key="1">
    <citation type="submission" date="2019-11" db="EMBL/GenBank/DDBJ databases">
        <title>Whole genome sequence of Oryza granulata.</title>
        <authorList>
            <person name="Li W."/>
        </authorList>
    </citation>
    <scope>NUCLEOTIDE SEQUENCE [LARGE SCALE GENOMIC DNA]</scope>
    <source>
        <strain evidence="3">cv. Menghai</strain>
        <tissue evidence="2">Leaf</tissue>
    </source>
</reference>
<evidence type="ECO:0000313" key="2">
    <source>
        <dbReference type="EMBL" id="KAF0911274.1"/>
    </source>
</evidence>
<feature type="region of interest" description="Disordered" evidence="1">
    <location>
        <begin position="1"/>
        <end position="30"/>
    </location>
</feature>